<organism evidence="3 4">
    <name type="scientific">Triticum turgidum subsp. durum</name>
    <name type="common">Durum wheat</name>
    <name type="synonym">Triticum durum</name>
    <dbReference type="NCBI Taxonomy" id="4567"/>
    <lineage>
        <taxon>Eukaryota</taxon>
        <taxon>Viridiplantae</taxon>
        <taxon>Streptophyta</taxon>
        <taxon>Embryophyta</taxon>
        <taxon>Tracheophyta</taxon>
        <taxon>Spermatophyta</taxon>
        <taxon>Magnoliopsida</taxon>
        <taxon>Liliopsida</taxon>
        <taxon>Poales</taxon>
        <taxon>Poaceae</taxon>
        <taxon>BOP clade</taxon>
        <taxon>Pooideae</taxon>
        <taxon>Triticodae</taxon>
        <taxon>Triticeae</taxon>
        <taxon>Triticinae</taxon>
        <taxon>Triticum</taxon>
    </lineage>
</organism>
<keyword evidence="1" id="KW-0677">Repeat</keyword>
<accession>A0A9R1BGH3</accession>
<dbReference type="Proteomes" id="UP000324705">
    <property type="component" value="Chromosome 6B"/>
</dbReference>
<evidence type="ECO:0000313" key="4">
    <source>
        <dbReference type="Proteomes" id="UP000324705"/>
    </source>
</evidence>
<keyword evidence="4" id="KW-1185">Reference proteome</keyword>
<proteinExistence type="predicted"/>
<name>A0A9R1BGH3_TRITD</name>
<feature type="domain" description="Disease resistance R13L4/SHOC-2-like LRR" evidence="2">
    <location>
        <begin position="3"/>
        <end position="149"/>
    </location>
</feature>
<gene>
    <name evidence="3" type="ORF">TRITD_6Bv1G225710</name>
</gene>
<reference evidence="3 4" key="1">
    <citation type="submission" date="2017-09" db="EMBL/GenBank/DDBJ databases">
        <authorList>
            <consortium name="International Durum Wheat Genome Sequencing Consortium (IDWGSC)"/>
            <person name="Milanesi L."/>
        </authorList>
    </citation>
    <scope>NUCLEOTIDE SEQUENCE [LARGE SCALE GENOMIC DNA]</scope>
    <source>
        <strain evidence="4">cv. Svevo</strain>
    </source>
</reference>
<dbReference type="Pfam" id="PF23598">
    <property type="entry name" value="LRR_14"/>
    <property type="match status" value="1"/>
</dbReference>
<dbReference type="AlphaFoldDB" id="A0A9R1BGH3"/>
<protein>
    <recommendedName>
        <fullName evidence="2">Disease resistance R13L4/SHOC-2-like LRR domain-containing protein</fullName>
    </recommendedName>
</protein>
<dbReference type="EMBL" id="LT934122">
    <property type="protein sequence ID" value="VAI63781.1"/>
    <property type="molecule type" value="Genomic_DNA"/>
</dbReference>
<dbReference type="InterPro" id="IPR055414">
    <property type="entry name" value="LRR_R13L4/SHOC2-like"/>
</dbReference>
<evidence type="ECO:0000256" key="1">
    <source>
        <dbReference type="ARBA" id="ARBA00022737"/>
    </source>
</evidence>
<sequence>MGSLANLQKLRLELERIQHEDLCMLGALPAMLTLDLNNNDKSHCEDMKMTISRELGFPCLKEFNYKTQDRTMDLMFTARCMPKLEKPEIWLSGQQNESLISAGAFCFGIKNLSSLVTFRFMLDCPVATRSTVGTVKDSLEKEIGKHPNSRLNLIFGCLSSSCWTNDKAISLAEWTRESRCCCT</sequence>
<evidence type="ECO:0000259" key="2">
    <source>
        <dbReference type="Pfam" id="PF23598"/>
    </source>
</evidence>
<dbReference type="Gramene" id="TRITD6Bv1G225710.1">
    <property type="protein sequence ID" value="TRITD6Bv1G225710.1"/>
    <property type="gene ID" value="TRITD6Bv1G225710"/>
</dbReference>
<evidence type="ECO:0000313" key="3">
    <source>
        <dbReference type="EMBL" id="VAI63781.1"/>
    </source>
</evidence>